<feature type="coiled-coil region" evidence="1">
    <location>
        <begin position="116"/>
        <end position="147"/>
    </location>
</feature>
<dbReference type="AlphaFoldDB" id="A0A8D9AQ02"/>
<accession>A0A8D9AQ02</accession>
<evidence type="ECO:0000256" key="1">
    <source>
        <dbReference type="SAM" id="Coils"/>
    </source>
</evidence>
<dbReference type="EMBL" id="HBUF01582331">
    <property type="protein sequence ID" value="CAG6770643.1"/>
    <property type="molecule type" value="Transcribed_RNA"/>
</dbReference>
<protein>
    <submittedName>
        <fullName evidence="2">Uncharacterized protein</fullName>
    </submittedName>
</protein>
<evidence type="ECO:0000313" key="2">
    <source>
        <dbReference type="EMBL" id="CAG6770633.1"/>
    </source>
</evidence>
<proteinExistence type="predicted"/>
<dbReference type="EMBL" id="HBUF01582328">
    <property type="protein sequence ID" value="CAG6770628.1"/>
    <property type="molecule type" value="Transcribed_RNA"/>
</dbReference>
<name>A0A8D9AQ02_9HEMI</name>
<organism evidence="2">
    <name type="scientific">Cacopsylla melanoneura</name>
    <dbReference type="NCBI Taxonomy" id="428564"/>
    <lineage>
        <taxon>Eukaryota</taxon>
        <taxon>Metazoa</taxon>
        <taxon>Ecdysozoa</taxon>
        <taxon>Arthropoda</taxon>
        <taxon>Hexapoda</taxon>
        <taxon>Insecta</taxon>
        <taxon>Pterygota</taxon>
        <taxon>Neoptera</taxon>
        <taxon>Paraneoptera</taxon>
        <taxon>Hemiptera</taxon>
        <taxon>Sternorrhyncha</taxon>
        <taxon>Psylloidea</taxon>
        <taxon>Psyllidae</taxon>
        <taxon>Psyllinae</taxon>
        <taxon>Cacopsylla</taxon>
    </lineage>
</organism>
<sequence length="171" mass="21033">MKMNDEEEEENDEQETEIEILKWDEDKKLKYREEMNNEFLALYENNEEELTVNELYEKLKNIIFSVGKKIQMMKLVKKKKIQRRNNWFNKECAIKKRKLRKSTRTCQAKKYEETAIRQLAQDRQSYKEEIRKAKQELNLKIKEKIRNTKNRIQLWETINRPLKKCRAKTTK</sequence>
<keyword evidence="1" id="KW-0175">Coiled coil</keyword>
<reference evidence="2" key="1">
    <citation type="submission" date="2021-05" db="EMBL/GenBank/DDBJ databases">
        <authorList>
            <person name="Alioto T."/>
            <person name="Alioto T."/>
            <person name="Gomez Garrido J."/>
        </authorList>
    </citation>
    <scope>NUCLEOTIDE SEQUENCE</scope>
</reference>
<dbReference type="EMBL" id="HBUF01582329">
    <property type="protein sequence ID" value="CAG6770633.1"/>
    <property type="molecule type" value="Transcribed_RNA"/>
</dbReference>
<dbReference type="EMBL" id="HBUF01582330">
    <property type="protein sequence ID" value="CAG6770638.1"/>
    <property type="molecule type" value="Transcribed_RNA"/>
</dbReference>